<evidence type="ECO:0008006" key="4">
    <source>
        <dbReference type="Google" id="ProtNLM"/>
    </source>
</evidence>
<dbReference type="InterPro" id="IPR024079">
    <property type="entry name" value="MetalloPept_cat_dom_sf"/>
</dbReference>
<evidence type="ECO:0000313" key="3">
    <source>
        <dbReference type="Proteomes" id="UP001149165"/>
    </source>
</evidence>
<accession>A0A9W9ETG1</accession>
<feature type="chain" id="PRO_5040985223" description="Lysine-specific metallo-endopeptidase domain-containing protein" evidence="1">
    <location>
        <begin position="30"/>
        <end position="376"/>
    </location>
</feature>
<dbReference type="AlphaFoldDB" id="A0A9W9ETG1"/>
<sequence>MGFDRPGRAVMNILYRLLLLTQVVLIAQAHPYGNHSALHIAEEGDSHSVVARASDSEFTALPNSPRIRVHSSCLSRWNLNQWDATVNQLKAVANYGKEATELVVQILNNNLNNDNPTLDAQQRRMLDLFMVLYGSFMWNDVAAKTREMAIIEGLHRNALEMAALFADGLVGDTVTANWNFFCDESEWVLDPNAPAKTPFWMIKDLPAGPRKQKVSDSLCTIPENYAAGFGGGQAEAVTLTAKHTQGNPNWITFCNGVWAVLQYQTHIWYQPNNQAAVLSNGDFLENMIFNTPERLLAHEFTHGQGQFGNYYAKDIKYGWVDMVQLAIDDNAQTDATKSKPVNNADTFSYWINGVFFNFCNFRSGRCEDVNTAAQRP</sequence>
<name>A0A9W9ETG1_9EURO</name>
<gene>
    <name evidence="2" type="ORF">N7456_011318</name>
</gene>
<dbReference type="Gene3D" id="3.40.390.10">
    <property type="entry name" value="Collagenase (Catalytic Domain)"/>
    <property type="match status" value="1"/>
</dbReference>
<reference evidence="2" key="1">
    <citation type="submission" date="2022-11" db="EMBL/GenBank/DDBJ databases">
        <authorList>
            <person name="Petersen C."/>
        </authorList>
    </citation>
    <scope>NUCLEOTIDE SEQUENCE</scope>
    <source>
        <strain evidence="2">IBT 30069</strain>
    </source>
</reference>
<organism evidence="2 3">
    <name type="scientific">Penicillium angulare</name>
    <dbReference type="NCBI Taxonomy" id="116970"/>
    <lineage>
        <taxon>Eukaryota</taxon>
        <taxon>Fungi</taxon>
        <taxon>Dikarya</taxon>
        <taxon>Ascomycota</taxon>
        <taxon>Pezizomycotina</taxon>
        <taxon>Eurotiomycetes</taxon>
        <taxon>Eurotiomycetidae</taxon>
        <taxon>Eurotiales</taxon>
        <taxon>Aspergillaceae</taxon>
        <taxon>Penicillium</taxon>
    </lineage>
</organism>
<feature type="signal peptide" evidence="1">
    <location>
        <begin position="1"/>
        <end position="29"/>
    </location>
</feature>
<comment type="caution">
    <text evidence="2">The sequence shown here is derived from an EMBL/GenBank/DDBJ whole genome shotgun (WGS) entry which is preliminary data.</text>
</comment>
<dbReference type="EMBL" id="JAPQKH010000007">
    <property type="protein sequence ID" value="KAJ5087702.1"/>
    <property type="molecule type" value="Genomic_DNA"/>
</dbReference>
<dbReference type="OrthoDB" id="4359058at2759"/>
<evidence type="ECO:0000256" key="1">
    <source>
        <dbReference type="SAM" id="SignalP"/>
    </source>
</evidence>
<evidence type="ECO:0000313" key="2">
    <source>
        <dbReference type="EMBL" id="KAJ5087702.1"/>
    </source>
</evidence>
<protein>
    <recommendedName>
        <fullName evidence="4">Lysine-specific metallo-endopeptidase domain-containing protein</fullName>
    </recommendedName>
</protein>
<keyword evidence="1" id="KW-0732">Signal</keyword>
<dbReference type="Proteomes" id="UP001149165">
    <property type="component" value="Unassembled WGS sequence"/>
</dbReference>
<reference evidence="2" key="2">
    <citation type="journal article" date="2023" name="IMA Fungus">
        <title>Comparative genomic study of the Penicillium genus elucidates a diverse pangenome and 15 lateral gene transfer events.</title>
        <authorList>
            <person name="Petersen C."/>
            <person name="Sorensen T."/>
            <person name="Nielsen M.R."/>
            <person name="Sondergaard T.E."/>
            <person name="Sorensen J.L."/>
            <person name="Fitzpatrick D.A."/>
            <person name="Frisvad J.C."/>
            <person name="Nielsen K.L."/>
        </authorList>
    </citation>
    <scope>NUCLEOTIDE SEQUENCE</scope>
    <source>
        <strain evidence="2">IBT 30069</strain>
    </source>
</reference>
<keyword evidence="3" id="KW-1185">Reference proteome</keyword>
<dbReference type="GO" id="GO:0008237">
    <property type="term" value="F:metallopeptidase activity"/>
    <property type="evidence" value="ECO:0007669"/>
    <property type="project" value="InterPro"/>
</dbReference>
<proteinExistence type="predicted"/>